<gene>
    <name evidence="14" type="primary">murC</name>
    <name evidence="18" type="ORF">IAC68_02155</name>
</gene>
<dbReference type="Pfam" id="PF08245">
    <property type="entry name" value="Mur_ligase_M"/>
    <property type="match status" value="1"/>
</dbReference>
<dbReference type="InterPro" id="IPR000713">
    <property type="entry name" value="Mur_ligase_N"/>
</dbReference>
<evidence type="ECO:0000256" key="6">
    <source>
        <dbReference type="ARBA" id="ARBA00022618"/>
    </source>
</evidence>
<dbReference type="SUPFAM" id="SSF51984">
    <property type="entry name" value="MurCD N-terminal domain"/>
    <property type="match status" value="1"/>
</dbReference>
<name>A0A9D9GVI2_9BACT</name>
<evidence type="ECO:0000256" key="8">
    <source>
        <dbReference type="ARBA" id="ARBA00022840"/>
    </source>
</evidence>
<organism evidence="18 19">
    <name type="scientific">Candidatus Egerieousia excrementavium</name>
    <dbReference type="NCBI Taxonomy" id="2840778"/>
    <lineage>
        <taxon>Bacteria</taxon>
        <taxon>Pseudomonadati</taxon>
        <taxon>Bacteroidota</taxon>
        <taxon>Bacteroidia</taxon>
        <taxon>Bacteroidales</taxon>
        <taxon>Candidatus Egerieousia</taxon>
    </lineage>
</organism>
<dbReference type="Pfam" id="PF01225">
    <property type="entry name" value="Mur_ligase"/>
    <property type="match status" value="1"/>
</dbReference>
<dbReference type="SUPFAM" id="SSF53623">
    <property type="entry name" value="MurD-like peptide ligases, catalytic domain"/>
    <property type="match status" value="1"/>
</dbReference>
<evidence type="ECO:0000256" key="2">
    <source>
        <dbReference type="ARBA" id="ARBA00004752"/>
    </source>
</evidence>
<evidence type="ECO:0000256" key="7">
    <source>
        <dbReference type="ARBA" id="ARBA00022741"/>
    </source>
</evidence>
<evidence type="ECO:0000259" key="16">
    <source>
        <dbReference type="Pfam" id="PF02875"/>
    </source>
</evidence>
<evidence type="ECO:0000256" key="9">
    <source>
        <dbReference type="ARBA" id="ARBA00022960"/>
    </source>
</evidence>
<evidence type="ECO:0000256" key="1">
    <source>
        <dbReference type="ARBA" id="ARBA00004496"/>
    </source>
</evidence>
<dbReference type="Gene3D" id="3.90.190.20">
    <property type="entry name" value="Mur ligase, C-terminal domain"/>
    <property type="match status" value="1"/>
</dbReference>
<feature type="binding site" evidence="14">
    <location>
        <begin position="112"/>
        <end position="118"/>
    </location>
    <ligand>
        <name>ATP</name>
        <dbReference type="ChEBI" id="CHEBI:30616"/>
    </ligand>
</feature>
<dbReference type="GO" id="GO:0051301">
    <property type="term" value="P:cell division"/>
    <property type="evidence" value="ECO:0007669"/>
    <property type="project" value="UniProtKB-KW"/>
</dbReference>
<evidence type="ECO:0000256" key="10">
    <source>
        <dbReference type="ARBA" id="ARBA00022984"/>
    </source>
</evidence>
<dbReference type="Proteomes" id="UP000823635">
    <property type="component" value="Unassembled WGS sequence"/>
</dbReference>
<evidence type="ECO:0000256" key="5">
    <source>
        <dbReference type="ARBA" id="ARBA00022598"/>
    </source>
</evidence>
<feature type="domain" description="Mur ligase N-terminal catalytic" evidence="15">
    <location>
        <begin position="5"/>
        <end position="104"/>
    </location>
</feature>
<evidence type="ECO:0000259" key="17">
    <source>
        <dbReference type="Pfam" id="PF08245"/>
    </source>
</evidence>
<dbReference type="PANTHER" id="PTHR43445:SF3">
    <property type="entry name" value="UDP-N-ACETYLMURAMATE--L-ALANINE LIGASE"/>
    <property type="match status" value="1"/>
</dbReference>
<dbReference type="InterPro" id="IPR004101">
    <property type="entry name" value="Mur_ligase_C"/>
</dbReference>
<dbReference type="InterPro" id="IPR036615">
    <property type="entry name" value="Mur_ligase_C_dom_sf"/>
</dbReference>
<comment type="pathway">
    <text evidence="2 14">Cell wall biogenesis; peptidoglycan biosynthesis.</text>
</comment>
<keyword evidence="7 14" id="KW-0547">Nucleotide-binding</keyword>
<dbReference type="AlphaFoldDB" id="A0A9D9GVI2"/>
<dbReference type="NCBIfam" id="TIGR01082">
    <property type="entry name" value="murC"/>
    <property type="match status" value="1"/>
</dbReference>
<feature type="domain" description="Mur ligase C-terminal" evidence="16">
    <location>
        <begin position="307"/>
        <end position="431"/>
    </location>
</feature>
<reference evidence="18" key="1">
    <citation type="submission" date="2020-10" db="EMBL/GenBank/DDBJ databases">
        <authorList>
            <person name="Gilroy R."/>
        </authorList>
    </citation>
    <scope>NUCLEOTIDE SEQUENCE</scope>
    <source>
        <strain evidence="18">15467</strain>
    </source>
</reference>
<evidence type="ECO:0000256" key="12">
    <source>
        <dbReference type="ARBA" id="ARBA00023316"/>
    </source>
</evidence>
<dbReference type="GO" id="GO:0005737">
    <property type="term" value="C:cytoplasm"/>
    <property type="evidence" value="ECO:0007669"/>
    <property type="project" value="UniProtKB-SubCell"/>
</dbReference>
<proteinExistence type="inferred from homology"/>
<comment type="caution">
    <text evidence="18">The sequence shown here is derived from an EMBL/GenBank/DDBJ whole genome shotgun (WGS) entry which is preliminary data.</text>
</comment>
<keyword evidence="10 14" id="KW-0573">Peptidoglycan synthesis</keyword>
<dbReference type="PANTHER" id="PTHR43445">
    <property type="entry name" value="UDP-N-ACETYLMURAMATE--L-ALANINE LIGASE-RELATED"/>
    <property type="match status" value="1"/>
</dbReference>
<dbReference type="GO" id="GO:0008360">
    <property type="term" value="P:regulation of cell shape"/>
    <property type="evidence" value="ECO:0007669"/>
    <property type="project" value="UniProtKB-KW"/>
</dbReference>
<evidence type="ECO:0000256" key="11">
    <source>
        <dbReference type="ARBA" id="ARBA00023306"/>
    </source>
</evidence>
<dbReference type="Pfam" id="PF02875">
    <property type="entry name" value="Mur_ligase_C"/>
    <property type="match status" value="1"/>
</dbReference>
<keyword evidence="4 14" id="KW-0963">Cytoplasm</keyword>
<keyword evidence="6 14" id="KW-0132">Cell division</keyword>
<reference evidence="18" key="2">
    <citation type="journal article" date="2021" name="PeerJ">
        <title>Extensive microbial diversity within the chicken gut microbiome revealed by metagenomics and culture.</title>
        <authorList>
            <person name="Gilroy R."/>
            <person name="Ravi A."/>
            <person name="Getino M."/>
            <person name="Pursley I."/>
            <person name="Horton D.L."/>
            <person name="Alikhan N.F."/>
            <person name="Baker D."/>
            <person name="Gharbi K."/>
            <person name="Hall N."/>
            <person name="Watson M."/>
            <person name="Adriaenssens E.M."/>
            <person name="Foster-Nyarko E."/>
            <person name="Jarju S."/>
            <person name="Secka A."/>
            <person name="Antonio M."/>
            <person name="Oren A."/>
            <person name="Chaudhuri R.R."/>
            <person name="La Ragione R."/>
            <person name="Hildebrand F."/>
            <person name="Pallen M.J."/>
        </authorList>
    </citation>
    <scope>NUCLEOTIDE SEQUENCE</scope>
    <source>
        <strain evidence="18">15467</strain>
    </source>
</reference>
<keyword evidence="8 14" id="KW-0067">ATP-binding</keyword>
<comment type="function">
    <text evidence="14">Cell wall formation.</text>
</comment>
<dbReference type="GO" id="GO:0005524">
    <property type="term" value="F:ATP binding"/>
    <property type="evidence" value="ECO:0007669"/>
    <property type="project" value="UniProtKB-UniRule"/>
</dbReference>
<keyword evidence="9 14" id="KW-0133">Cell shape</keyword>
<comment type="catalytic activity">
    <reaction evidence="13 14">
        <text>UDP-N-acetyl-alpha-D-muramate + L-alanine + ATP = UDP-N-acetyl-alpha-D-muramoyl-L-alanine + ADP + phosphate + H(+)</text>
        <dbReference type="Rhea" id="RHEA:23372"/>
        <dbReference type="ChEBI" id="CHEBI:15378"/>
        <dbReference type="ChEBI" id="CHEBI:30616"/>
        <dbReference type="ChEBI" id="CHEBI:43474"/>
        <dbReference type="ChEBI" id="CHEBI:57972"/>
        <dbReference type="ChEBI" id="CHEBI:70757"/>
        <dbReference type="ChEBI" id="CHEBI:83898"/>
        <dbReference type="ChEBI" id="CHEBI:456216"/>
        <dbReference type="EC" id="6.3.2.8"/>
    </reaction>
</comment>
<evidence type="ECO:0000256" key="14">
    <source>
        <dbReference type="HAMAP-Rule" id="MF_00046"/>
    </source>
</evidence>
<dbReference type="HAMAP" id="MF_00046">
    <property type="entry name" value="MurC"/>
    <property type="match status" value="1"/>
</dbReference>
<evidence type="ECO:0000256" key="3">
    <source>
        <dbReference type="ARBA" id="ARBA00012211"/>
    </source>
</evidence>
<dbReference type="EC" id="6.3.2.8" evidence="3 14"/>
<dbReference type="GO" id="GO:0008763">
    <property type="term" value="F:UDP-N-acetylmuramate-L-alanine ligase activity"/>
    <property type="evidence" value="ECO:0007669"/>
    <property type="project" value="UniProtKB-UniRule"/>
</dbReference>
<dbReference type="InterPro" id="IPR036565">
    <property type="entry name" value="Mur-like_cat_sf"/>
</dbReference>
<feature type="domain" description="Mur ligase central" evidence="17">
    <location>
        <begin position="110"/>
        <end position="285"/>
    </location>
</feature>
<protein>
    <recommendedName>
        <fullName evidence="3 14">UDP-N-acetylmuramate--L-alanine ligase</fullName>
        <ecNumber evidence="3 14">6.3.2.8</ecNumber>
    </recommendedName>
    <alternativeName>
        <fullName evidence="14">UDP-N-acetylmuramoyl-L-alanine synthetase</fullName>
    </alternativeName>
</protein>
<dbReference type="InterPro" id="IPR005758">
    <property type="entry name" value="UDP-N-AcMur_Ala_ligase_MurC"/>
</dbReference>
<evidence type="ECO:0000313" key="18">
    <source>
        <dbReference type="EMBL" id="MBO8428720.1"/>
    </source>
</evidence>
<evidence type="ECO:0000256" key="13">
    <source>
        <dbReference type="ARBA" id="ARBA00047833"/>
    </source>
</evidence>
<evidence type="ECO:0000313" key="19">
    <source>
        <dbReference type="Proteomes" id="UP000823635"/>
    </source>
</evidence>
<keyword evidence="5 14" id="KW-0436">Ligase</keyword>
<keyword evidence="11 14" id="KW-0131">Cell cycle</keyword>
<accession>A0A9D9GVI2</accession>
<comment type="subcellular location">
    <subcellularLocation>
        <location evidence="1 14">Cytoplasm</location>
    </subcellularLocation>
</comment>
<dbReference type="SUPFAM" id="SSF53244">
    <property type="entry name" value="MurD-like peptide ligases, peptide-binding domain"/>
    <property type="match status" value="1"/>
</dbReference>
<dbReference type="Gene3D" id="3.40.50.720">
    <property type="entry name" value="NAD(P)-binding Rossmann-like Domain"/>
    <property type="match status" value="1"/>
</dbReference>
<dbReference type="InterPro" id="IPR050061">
    <property type="entry name" value="MurCDEF_pg_biosynth"/>
</dbReference>
<dbReference type="GO" id="GO:0071555">
    <property type="term" value="P:cell wall organization"/>
    <property type="evidence" value="ECO:0007669"/>
    <property type="project" value="UniProtKB-KW"/>
</dbReference>
<evidence type="ECO:0000259" key="15">
    <source>
        <dbReference type="Pfam" id="PF01225"/>
    </source>
</evidence>
<sequence length="455" mass="49928">MVENVYFIGIGGIGMSAIARYYNHAGCRVSGYDRTPTPLTAALESEGIAVHYKCDISAIPAEREKTLVIYTPAIPADFEELSYVTKEGYKVIKRSRALGEIAKGEKTVAVAGTHGKTTTSTLISHIFTDCGMGCSAFLGGISKNYGTNLLLSKNRLLVAEADEFDRSFLQLHPDIAIITSADPDHLDIYKTYEAVKEAFAIFASQVKGSIVIKKGVSLDIDGITAKCYSYSLDSRADFYADKIEIVEGGYFKFDFIYPSGKTEGCTMGVPGRVNAENGVAAAAAAILAGVAPEDIKRALKSFSGVKRRLEAHINTPQTAYIDDYAHHPREISSAISSLREIFPGRKLCGIFQPHLYTRTRDFAEGFAESLSLLDKLILLDIYPAREEPINGVTSKIIFDKVRNTEKVMLSKDELLPYLENEPVDVLATFGAGDIDKLVEPITRMLLRRMENTNNE</sequence>
<dbReference type="Gene3D" id="3.40.1190.10">
    <property type="entry name" value="Mur-like, catalytic domain"/>
    <property type="match status" value="1"/>
</dbReference>
<comment type="similarity">
    <text evidence="14">Belongs to the MurCDEF family.</text>
</comment>
<dbReference type="InterPro" id="IPR013221">
    <property type="entry name" value="Mur_ligase_cen"/>
</dbReference>
<dbReference type="GO" id="GO:0009252">
    <property type="term" value="P:peptidoglycan biosynthetic process"/>
    <property type="evidence" value="ECO:0007669"/>
    <property type="project" value="UniProtKB-UniRule"/>
</dbReference>
<keyword evidence="12 14" id="KW-0961">Cell wall biogenesis/degradation</keyword>
<evidence type="ECO:0000256" key="4">
    <source>
        <dbReference type="ARBA" id="ARBA00022490"/>
    </source>
</evidence>
<dbReference type="EMBL" id="JADINB010000050">
    <property type="protein sequence ID" value="MBO8428720.1"/>
    <property type="molecule type" value="Genomic_DNA"/>
</dbReference>